<organism evidence="3 4">
    <name type="scientific">Chitinophaga oryzae</name>
    <dbReference type="NCBI Taxonomy" id="2725414"/>
    <lineage>
        <taxon>Bacteria</taxon>
        <taxon>Pseudomonadati</taxon>
        <taxon>Bacteroidota</taxon>
        <taxon>Chitinophagia</taxon>
        <taxon>Chitinophagales</taxon>
        <taxon>Chitinophagaceae</taxon>
        <taxon>Chitinophaga</taxon>
    </lineage>
</organism>
<reference evidence="4" key="1">
    <citation type="submission" date="2020-04" db="EMBL/GenBank/DDBJ databases">
        <authorList>
            <person name="Kittiwongwattana C."/>
        </authorList>
    </citation>
    <scope>NUCLEOTIDE SEQUENCE [LARGE SCALE GENOMIC DNA]</scope>
    <source>
        <strain evidence="4">1303</strain>
    </source>
</reference>
<feature type="chain" id="PRO_5045894357" evidence="1">
    <location>
        <begin position="20"/>
        <end position="230"/>
    </location>
</feature>
<dbReference type="InterPro" id="IPR025510">
    <property type="entry name" value="DUF4397"/>
</dbReference>
<name>A0ABX6LMJ9_9BACT</name>
<feature type="signal peptide" evidence="1">
    <location>
        <begin position="1"/>
        <end position="19"/>
    </location>
</feature>
<evidence type="ECO:0000259" key="2">
    <source>
        <dbReference type="Pfam" id="PF14344"/>
    </source>
</evidence>
<evidence type="ECO:0000313" key="3">
    <source>
        <dbReference type="EMBL" id="QJB40044.1"/>
    </source>
</evidence>
<protein>
    <submittedName>
        <fullName evidence="3">DUF4397 domain-containing protein</fullName>
    </submittedName>
</protein>
<gene>
    <name evidence="3" type="ORF">HF324_20150</name>
</gene>
<dbReference type="RefSeq" id="WP_168861451.1">
    <property type="nucleotide sequence ID" value="NZ_CP051204.2"/>
</dbReference>
<dbReference type="EMBL" id="CP051204">
    <property type="protein sequence ID" value="QJB40044.1"/>
    <property type="molecule type" value="Genomic_DNA"/>
</dbReference>
<sequence length="230" mass="25925">MKKLLIVVLGWLMVMTACKKNSDSAIPVTSSSFMFFNGVPDVTYDIWLDSTLIMKDLTFGQSTPYREMRAQLYTIYLIDHNRPKDTIRVGQINLRNKRLFSAYIAVDSANNGQRVVTAAEDDLTAPPAEHMKLRIVNLSWAFRPNGQSSSMDLFSKTTPVFRGMGFSAVTEFATLPGDSTYPFNFRRNDDTTKVPNQFPFKSQSGKIYTVVMLGNALTSTLFKTFTITHN</sequence>
<evidence type="ECO:0000256" key="1">
    <source>
        <dbReference type="SAM" id="SignalP"/>
    </source>
</evidence>
<keyword evidence="4" id="KW-1185">Reference proteome</keyword>
<dbReference type="Proteomes" id="UP000503144">
    <property type="component" value="Chromosome"/>
</dbReference>
<feature type="domain" description="DUF4397" evidence="2">
    <location>
        <begin position="35"/>
        <end position="140"/>
    </location>
</feature>
<dbReference type="Pfam" id="PF14344">
    <property type="entry name" value="DUF4397"/>
    <property type="match status" value="1"/>
</dbReference>
<keyword evidence="1" id="KW-0732">Signal</keyword>
<proteinExistence type="predicted"/>
<accession>A0ABX6LMJ9</accession>
<dbReference type="PROSITE" id="PS51257">
    <property type="entry name" value="PROKAR_LIPOPROTEIN"/>
    <property type="match status" value="1"/>
</dbReference>
<reference evidence="3 4" key="2">
    <citation type="submission" date="2020-09" db="EMBL/GenBank/DDBJ databases">
        <authorList>
            <person name="Kittiwongwattana C."/>
        </authorList>
    </citation>
    <scope>NUCLEOTIDE SEQUENCE [LARGE SCALE GENOMIC DNA]</scope>
    <source>
        <strain evidence="3 4">1303</strain>
    </source>
</reference>
<evidence type="ECO:0000313" key="4">
    <source>
        <dbReference type="Proteomes" id="UP000503144"/>
    </source>
</evidence>